<reference evidence="6" key="1">
    <citation type="submission" date="2018-01" db="EMBL/GenBank/DDBJ databases">
        <authorList>
            <person name="Mao J.F."/>
        </authorList>
    </citation>
    <scope>NUCLEOTIDE SEQUENCE</scope>
    <source>
        <strain evidence="6">Huo1</strain>
        <tissue evidence="6">Leaf</tissue>
    </source>
</reference>
<gene>
    <name evidence="6" type="ORF">SASPL_123073</name>
</gene>
<dbReference type="Gene3D" id="3.40.50.720">
    <property type="entry name" value="NAD(P)-binding Rossmann-like Domain"/>
    <property type="match status" value="1"/>
</dbReference>
<dbReference type="AlphaFoldDB" id="A0A8X8XNB9"/>
<dbReference type="GO" id="GO:0016853">
    <property type="term" value="F:isomerase activity"/>
    <property type="evidence" value="ECO:0007669"/>
    <property type="project" value="UniProtKB-KW"/>
</dbReference>
<evidence type="ECO:0000313" key="7">
    <source>
        <dbReference type="Proteomes" id="UP000298416"/>
    </source>
</evidence>
<comment type="similarity">
    <text evidence="1">Belongs to the NAD(P)-dependent epimerase/dehydratase family.</text>
</comment>
<dbReference type="EMBL" id="PNBA02000008">
    <property type="protein sequence ID" value="KAG6415659.1"/>
    <property type="molecule type" value="Genomic_DNA"/>
</dbReference>
<dbReference type="SUPFAM" id="SSF51735">
    <property type="entry name" value="NAD(P)-binding Rossmann-fold domains"/>
    <property type="match status" value="1"/>
</dbReference>
<sequence>MSILSQQLTYMEIGCASRQLSPINLRFNQTFTFLPATVRCEAKAFPELSTGDQMFILGMGFVGKFFVADLKNKGWVVRGSCTSTGKKKQLEDLGYSAYAFDANLPQDEVLEVVKNHTHLVISIPPLKGVGDPILCHEGLLERALKGGRLRWLVYLSSTSVYGDSGGAWVDEDYPVKPESELARARLAAETQWLCFGQNLGIAAHVFRLGGIYGPGRSAVDTILKQGPMSKCQKARLLKDYTSRVHVADICQALHASILHPSPGKIYNIVDDDPAPREEVFEFARKLVEEKLLGHVYAERGEAVLVSEKPSKSTKRVSNARMKKELGVTLRYPSYRSGLGGIMEHTSPVSNRDWYGEKNEKDNLLHIITIINTILFTTLQFPTIPTVSRKLPQPHPHNPRPNQSAAPPNIRIRRRPPMKRCIAPSVERNQLLLSDHGLANGAFVALRVESQPFAEARPAMEMPAPCDHRIFG</sequence>
<proteinExistence type="inferred from homology"/>
<feature type="compositionally biased region" description="Low complexity" evidence="4">
    <location>
        <begin position="399"/>
        <end position="409"/>
    </location>
</feature>
<dbReference type="PANTHER" id="PTHR43574">
    <property type="entry name" value="EPIMERASE-RELATED"/>
    <property type="match status" value="1"/>
</dbReference>
<dbReference type="Proteomes" id="UP000298416">
    <property type="component" value="Unassembled WGS sequence"/>
</dbReference>
<evidence type="ECO:0000313" key="6">
    <source>
        <dbReference type="EMBL" id="KAG6415659.1"/>
    </source>
</evidence>
<protein>
    <recommendedName>
        <fullName evidence="5">NAD-dependent epimerase/dehydratase domain-containing protein</fullName>
    </recommendedName>
</protein>
<organism evidence="6">
    <name type="scientific">Salvia splendens</name>
    <name type="common">Scarlet sage</name>
    <dbReference type="NCBI Taxonomy" id="180675"/>
    <lineage>
        <taxon>Eukaryota</taxon>
        <taxon>Viridiplantae</taxon>
        <taxon>Streptophyta</taxon>
        <taxon>Embryophyta</taxon>
        <taxon>Tracheophyta</taxon>
        <taxon>Spermatophyta</taxon>
        <taxon>Magnoliopsida</taxon>
        <taxon>eudicotyledons</taxon>
        <taxon>Gunneridae</taxon>
        <taxon>Pentapetalae</taxon>
        <taxon>asterids</taxon>
        <taxon>lamiids</taxon>
        <taxon>Lamiales</taxon>
        <taxon>Lamiaceae</taxon>
        <taxon>Nepetoideae</taxon>
        <taxon>Mentheae</taxon>
        <taxon>Salviinae</taxon>
        <taxon>Salvia</taxon>
        <taxon>Salvia subgen. Calosphace</taxon>
        <taxon>core Calosphace</taxon>
    </lineage>
</organism>
<keyword evidence="7" id="KW-1185">Reference proteome</keyword>
<keyword evidence="2" id="KW-0520">NAD</keyword>
<evidence type="ECO:0000256" key="1">
    <source>
        <dbReference type="ARBA" id="ARBA00007637"/>
    </source>
</evidence>
<evidence type="ECO:0000256" key="3">
    <source>
        <dbReference type="ARBA" id="ARBA00023235"/>
    </source>
</evidence>
<reference evidence="6" key="2">
    <citation type="submission" date="2020-08" db="EMBL/GenBank/DDBJ databases">
        <title>Plant Genome Project.</title>
        <authorList>
            <person name="Zhang R.-G."/>
        </authorList>
    </citation>
    <scope>NUCLEOTIDE SEQUENCE</scope>
    <source>
        <strain evidence="6">Huo1</strain>
        <tissue evidence="6">Leaf</tissue>
    </source>
</reference>
<evidence type="ECO:0000256" key="4">
    <source>
        <dbReference type="SAM" id="MobiDB-lite"/>
    </source>
</evidence>
<evidence type="ECO:0000259" key="5">
    <source>
        <dbReference type="Pfam" id="PF01370"/>
    </source>
</evidence>
<feature type="domain" description="NAD-dependent epimerase/dehydratase" evidence="5">
    <location>
        <begin position="56"/>
        <end position="268"/>
    </location>
</feature>
<dbReference type="CDD" id="cd05266">
    <property type="entry name" value="SDR_a4"/>
    <property type="match status" value="1"/>
</dbReference>
<evidence type="ECO:0000256" key="2">
    <source>
        <dbReference type="ARBA" id="ARBA00023027"/>
    </source>
</evidence>
<dbReference type="Pfam" id="PF01370">
    <property type="entry name" value="Epimerase"/>
    <property type="match status" value="1"/>
</dbReference>
<accession>A0A8X8XNB9</accession>
<dbReference type="InterPro" id="IPR036291">
    <property type="entry name" value="NAD(P)-bd_dom_sf"/>
</dbReference>
<name>A0A8X8XNB9_SALSN</name>
<feature type="region of interest" description="Disordered" evidence="4">
    <location>
        <begin position="386"/>
        <end position="415"/>
    </location>
</feature>
<comment type="caution">
    <text evidence="6">The sequence shown here is derived from an EMBL/GenBank/DDBJ whole genome shotgun (WGS) entry which is preliminary data.</text>
</comment>
<keyword evidence="3" id="KW-0413">Isomerase</keyword>
<dbReference type="InterPro" id="IPR001509">
    <property type="entry name" value="Epimerase_deHydtase"/>
</dbReference>